<dbReference type="Proteomes" id="UP001296104">
    <property type="component" value="Unassembled WGS sequence"/>
</dbReference>
<dbReference type="Gene3D" id="3.30.70.1730">
    <property type="match status" value="1"/>
</dbReference>
<evidence type="ECO:0000313" key="3">
    <source>
        <dbReference type="Proteomes" id="UP001296104"/>
    </source>
</evidence>
<evidence type="ECO:0000313" key="2">
    <source>
        <dbReference type="EMBL" id="CAK4032084.1"/>
    </source>
</evidence>
<dbReference type="InterPro" id="IPR043141">
    <property type="entry name" value="Ribosomal_uL10-like_sf"/>
</dbReference>
<proteinExistence type="inferred from homology"/>
<keyword evidence="3" id="KW-1185">Reference proteome</keyword>
<protein>
    <submittedName>
        <fullName evidence="2">Uncharacterized protein</fullName>
    </submittedName>
</protein>
<dbReference type="PANTHER" id="PTHR11560">
    <property type="entry name" value="39S RIBOSOMAL PROTEIN L10, MITOCHONDRIAL"/>
    <property type="match status" value="1"/>
</dbReference>
<reference evidence="2" key="1">
    <citation type="submission" date="2023-11" db="EMBL/GenBank/DDBJ databases">
        <authorList>
            <person name="Alioto T."/>
            <person name="Alioto T."/>
            <person name="Gomez Garrido J."/>
        </authorList>
    </citation>
    <scope>NUCLEOTIDE SEQUENCE</scope>
</reference>
<comment type="similarity">
    <text evidence="1">Belongs to the universal ribosomal protein uL10 family.</text>
</comment>
<name>A0AAI8Z3Z3_9PEZI</name>
<dbReference type="InterPro" id="IPR047865">
    <property type="entry name" value="Ribosomal_uL10_bac_type"/>
</dbReference>
<accession>A0AAI8Z3Z3</accession>
<sequence length="339" mass="37587">MPPRIRLQPKQLRIALRPQYVCWQCRHASVATATTPAPPIDQTVQVSRPIARSPPTQPPSYKPPEFRKTQLHRQYQSLLRSSQLMIIFQHNNLKSTEWMGIRRELATAMKKVDEELAKNGNMGFVGNDTKLQVIQTGIFASALRIVEFWNPKFDDTSSSKHPTDPATATSKTVDQVIQHGLSKKAYKAANKNKKRQHHGLEPLLSGPLAVFTMPTVSPQHLKAALSILSPSKEFPPPKRRAVPSYHEPAVQNGLQKMMLLGARIEGQVFDIEGAKWVGTIEGGIEGLRAQLVSMLQGVGAGITTTLETASRSLYMTVEGRKMQLEDEQKGAGETKTESS</sequence>
<dbReference type="SUPFAM" id="SSF160369">
    <property type="entry name" value="Ribosomal protein L10-like"/>
    <property type="match status" value="2"/>
</dbReference>
<comment type="caution">
    <text evidence="2">The sequence shown here is derived from an EMBL/GenBank/DDBJ whole genome shotgun (WGS) entry which is preliminary data.</text>
</comment>
<organism evidence="2 3">
    <name type="scientific">Lecanosticta acicola</name>
    <dbReference type="NCBI Taxonomy" id="111012"/>
    <lineage>
        <taxon>Eukaryota</taxon>
        <taxon>Fungi</taxon>
        <taxon>Dikarya</taxon>
        <taxon>Ascomycota</taxon>
        <taxon>Pezizomycotina</taxon>
        <taxon>Dothideomycetes</taxon>
        <taxon>Dothideomycetidae</taxon>
        <taxon>Mycosphaerellales</taxon>
        <taxon>Mycosphaerellaceae</taxon>
        <taxon>Lecanosticta</taxon>
    </lineage>
</organism>
<gene>
    <name evidence="2" type="ORF">LECACI_7A007242</name>
</gene>
<dbReference type="EMBL" id="CAVMBE010000057">
    <property type="protein sequence ID" value="CAK4032084.1"/>
    <property type="molecule type" value="Genomic_DNA"/>
</dbReference>
<evidence type="ECO:0000256" key="1">
    <source>
        <dbReference type="ARBA" id="ARBA00008889"/>
    </source>
</evidence>
<dbReference type="AlphaFoldDB" id="A0AAI8Z3Z3"/>